<accession>A0A915PV86</accession>
<proteinExistence type="predicted"/>
<evidence type="ECO:0000313" key="3">
    <source>
        <dbReference type="WBParaSite" id="sdigi.contig28.g2182.t1"/>
    </source>
</evidence>
<dbReference type="AlphaFoldDB" id="A0A915PV86"/>
<dbReference type="WBParaSite" id="sdigi.contig28.g2182.t1">
    <property type="protein sequence ID" value="sdigi.contig28.g2182.t1"/>
    <property type="gene ID" value="sdigi.contig28.g2182"/>
</dbReference>
<reference evidence="3" key="1">
    <citation type="submission" date="2022-11" db="UniProtKB">
        <authorList>
            <consortium name="WormBaseParasite"/>
        </authorList>
    </citation>
    <scope>IDENTIFICATION</scope>
</reference>
<evidence type="ECO:0000313" key="2">
    <source>
        <dbReference type="Proteomes" id="UP000887581"/>
    </source>
</evidence>
<keyword evidence="2" id="KW-1185">Reference proteome</keyword>
<evidence type="ECO:0000256" key="1">
    <source>
        <dbReference type="SAM" id="MobiDB-lite"/>
    </source>
</evidence>
<organism evidence="2 3">
    <name type="scientific">Setaria digitata</name>
    <dbReference type="NCBI Taxonomy" id="48799"/>
    <lineage>
        <taxon>Eukaryota</taxon>
        <taxon>Metazoa</taxon>
        <taxon>Ecdysozoa</taxon>
        <taxon>Nematoda</taxon>
        <taxon>Chromadorea</taxon>
        <taxon>Rhabditida</taxon>
        <taxon>Spirurina</taxon>
        <taxon>Spiruromorpha</taxon>
        <taxon>Filarioidea</taxon>
        <taxon>Setariidae</taxon>
        <taxon>Setaria</taxon>
    </lineage>
</organism>
<dbReference type="Proteomes" id="UP000887581">
    <property type="component" value="Unplaced"/>
</dbReference>
<name>A0A915PV86_9BILA</name>
<sequence>MGELTKSGAVSSSESSMDEKRIYHRGHMATYNQVAERLRTRGGDEWSKERKGSKEALSYYSLESIHSVAQQQRSMAQALAIPAVTTQTIPSIGQFR</sequence>
<feature type="region of interest" description="Disordered" evidence="1">
    <location>
        <begin position="1"/>
        <end position="23"/>
    </location>
</feature>
<protein>
    <submittedName>
        <fullName evidence="3">Uncharacterized protein</fullName>
    </submittedName>
</protein>